<proteinExistence type="predicted"/>
<protein>
    <recommendedName>
        <fullName evidence="4">Flagellar export protein FliJ</fullName>
    </recommendedName>
</protein>
<evidence type="ECO:0008006" key="4">
    <source>
        <dbReference type="Google" id="ProtNLM"/>
    </source>
</evidence>
<organism evidence="2 3">
    <name type="scientific">Aurantimonas manganoxydans (strain ATCC BAA-1229 / DSM 21871 / SI85-9A1)</name>
    <dbReference type="NCBI Taxonomy" id="287752"/>
    <lineage>
        <taxon>Bacteria</taxon>
        <taxon>Pseudomonadati</taxon>
        <taxon>Pseudomonadota</taxon>
        <taxon>Alphaproteobacteria</taxon>
        <taxon>Hyphomicrobiales</taxon>
        <taxon>Aurantimonadaceae</taxon>
        <taxon>Aurantimonas</taxon>
    </lineage>
</organism>
<reference evidence="2 3" key="1">
    <citation type="journal article" date="2008" name="Appl. Environ. Microbiol.">
        <title>Genomic insights into Mn(II) oxidation by the marine alphaproteobacterium Aurantimonas sp. strain SI85-9A1.</title>
        <authorList>
            <person name="Dick G.J."/>
            <person name="Podell S."/>
            <person name="Johnson H.A."/>
            <person name="Rivera-Espinoza Y."/>
            <person name="Bernier-Latmani R."/>
            <person name="McCarthy J.K."/>
            <person name="Torpey J.W."/>
            <person name="Clement B.G."/>
            <person name="Gaasterland T."/>
            <person name="Tebo B.M."/>
        </authorList>
    </citation>
    <scope>NUCLEOTIDE SEQUENCE [LARGE SCALE GENOMIC DNA]</scope>
    <source>
        <strain evidence="2 3">SI85-9A1</strain>
    </source>
</reference>
<feature type="region of interest" description="Disordered" evidence="1">
    <location>
        <begin position="103"/>
        <end position="123"/>
    </location>
</feature>
<evidence type="ECO:0000313" key="3">
    <source>
        <dbReference type="Proteomes" id="UP000000321"/>
    </source>
</evidence>
<dbReference type="HOGENOM" id="CLU_158714_0_0_5"/>
<dbReference type="OrthoDB" id="7871364at2"/>
<dbReference type="Proteomes" id="UP000000321">
    <property type="component" value="Unassembled WGS sequence"/>
</dbReference>
<sequence>MMKRDNLVRLTRFKVSEKRRQLEQLELMMGEFARMAAELDHQISNEEKKAGITDITHFAYPTFAKAARSRRDNLTNSVQDLRTQINAAKLALEEAEAELLHAEKLEMRDGQRDGDDDRREAVG</sequence>
<name>Q1YJQ1_AURMS</name>
<dbReference type="AlphaFoldDB" id="Q1YJQ1"/>
<evidence type="ECO:0000313" key="2">
    <source>
        <dbReference type="EMBL" id="EAS50822.1"/>
    </source>
</evidence>
<keyword evidence="3" id="KW-1185">Reference proteome</keyword>
<comment type="caution">
    <text evidence="2">The sequence shown here is derived from an EMBL/GenBank/DDBJ whole genome shotgun (WGS) entry which is preliminary data.</text>
</comment>
<dbReference type="BioCyc" id="AURANTIMONAS:SI859A1_00947-MONOMER"/>
<evidence type="ECO:0000256" key="1">
    <source>
        <dbReference type="SAM" id="MobiDB-lite"/>
    </source>
</evidence>
<accession>Q1YJQ1</accession>
<gene>
    <name evidence="2" type="ORF">SI859A1_00947</name>
</gene>
<dbReference type="EMBL" id="AAPJ01000002">
    <property type="protein sequence ID" value="EAS50822.1"/>
    <property type="molecule type" value="Genomic_DNA"/>
</dbReference>